<evidence type="ECO:0000256" key="1">
    <source>
        <dbReference type="ARBA" id="ARBA00009437"/>
    </source>
</evidence>
<comment type="similarity">
    <text evidence="1">Belongs to the LysR transcriptional regulatory family.</text>
</comment>
<dbReference type="Proteomes" id="UP001595724">
    <property type="component" value="Unassembled WGS sequence"/>
</dbReference>
<sequence length="301" mass="32531">MNLRSALLPSLGVFAAAARHQNFAHAADELHLTASAVSHHVRKLEASLGVVLFQRHARGVTLTGEGRLLADAASAAVSELEAVAQSLGHSDDRQRLRINTLHSLAHCWLLPRLPGFLSAHPHLRISLDTGTALARFDDGGPDLALRHGPGHWPGLKARHLMDDALFPVAAPSLPGVDGIAGPGDLLGFPLLSDLALQGWPDWFRAAGLHGQRLPDMHMFNDSTDVMRAAAVGLGIGLARQHIAAPWLQRGELRRLPGPVLKTRFAYYVVHPAHRRPRAPAAAFIEWLREQARETMPASEAA</sequence>
<accession>A0ABV7UWA7</accession>
<keyword evidence="7" id="KW-1185">Reference proteome</keyword>
<evidence type="ECO:0000256" key="2">
    <source>
        <dbReference type="ARBA" id="ARBA00023015"/>
    </source>
</evidence>
<dbReference type="EMBL" id="JBHRYF010000014">
    <property type="protein sequence ID" value="MFC3661299.1"/>
    <property type="molecule type" value="Genomic_DNA"/>
</dbReference>
<dbReference type="Gene3D" id="3.40.190.10">
    <property type="entry name" value="Periplasmic binding protein-like II"/>
    <property type="match status" value="2"/>
</dbReference>
<name>A0ABV7UWA7_9GAMM</name>
<dbReference type="InterPro" id="IPR036390">
    <property type="entry name" value="WH_DNA-bd_sf"/>
</dbReference>
<dbReference type="SUPFAM" id="SSF46785">
    <property type="entry name" value="Winged helix' DNA-binding domain"/>
    <property type="match status" value="1"/>
</dbReference>
<gene>
    <name evidence="6" type="ORF">ACFOM9_14650</name>
</gene>
<keyword evidence="2" id="KW-0805">Transcription regulation</keyword>
<feature type="domain" description="HTH lysR-type" evidence="5">
    <location>
        <begin position="1"/>
        <end position="63"/>
    </location>
</feature>
<comment type="caution">
    <text evidence="6">The sequence shown here is derived from an EMBL/GenBank/DDBJ whole genome shotgun (WGS) entry which is preliminary data.</text>
</comment>
<dbReference type="RefSeq" id="WP_386712462.1">
    <property type="nucleotide sequence ID" value="NZ_JBHRYF010000014.1"/>
</dbReference>
<evidence type="ECO:0000259" key="5">
    <source>
        <dbReference type="PROSITE" id="PS50931"/>
    </source>
</evidence>
<protein>
    <submittedName>
        <fullName evidence="6">LysR substrate-binding domain-containing protein</fullName>
    </submittedName>
</protein>
<dbReference type="PRINTS" id="PR00039">
    <property type="entry name" value="HTHLYSR"/>
</dbReference>
<dbReference type="PROSITE" id="PS50931">
    <property type="entry name" value="HTH_LYSR"/>
    <property type="match status" value="1"/>
</dbReference>
<dbReference type="PANTHER" id="PTHR30537">
    <property type="entry name" value="HTH-TYPE TRANSCRIPTIONAL REGULATOR"/>
    <property type="match status" value="1"/>
</dbReference>
<dbReference type="InterPro" id="IPR000847">
    <property type="entry name" value="LysR_HTH_N"/>
</dbReference>
<dbReference type="InterPro" id="IPR058163">
    <property type="entry name" value="LysR-type_TF_proteobact-type"/>
</dbReference>
<dbReference type="InterPro" id="IPR005119">
    <property type="entry name" value="LysR_subst-bd"/>
</dbReference>
<dbReference type="Pfam" id="PF00126">
    <property type="entry name" value="HTH_1"/>
    <property type="match status" value="1"/>
</dbReference>
<proteinExistence type="inferred from homology"/>
<evidence type="ECO:0000313" key="6">
    <source>
        <dbReference type="EMBL" id="MFC3661299.1"/>
    </source>
</evidence>
<dbReference type="Pfam" id="PF03466">
    <property type="entry name" value="LysR_substrate"/>
    <property type="match status" value="1"/>
</dbReference>
<keyword evidence="4" id="KW-0804">Transcription</keyword>
<dbReference type="Gene3D" id="1.10.10.10">
    <property type="entry name" value="Winged helix-like DNA-binding domain superfamily/Winged helix DNA-binding domain"/>
    <property type="match status" value="1"/>
</dbReference>
<organism evidence="6 7">
    <name type="scientific">Luteimonas notoginsengisoli</name>
    <dbReference type="NCBI Taxonomy" id="1578200"/>
    <lineage>
        <taxon>Bacteria</taxon>
        <taxon>Pseudomonadati</taxon>
        <taxon>Pseudomonadota</taxon>
        <taxon>Gammaproteobacteria</taxon>
        <taxon>Lysobacterales</taxon>
        <taxon>Lysobacteraceae</taxon>
        <taxon>Luteimonas</taxon>
    </lineage>
</organism>
<reference evidence="7" key="1">
    <citation type="journal article" date="2019" name="Int. J. Syst. Evol. Microbiol.">
        <title>The Global Catalogue of Microorganisms (GCM) 10K type strain sequencing project: providing services to taxonomists for standard genome sequencing and annotation.</title>
        <authorList>
            <consortium name="The Broad Institute Genomics Platform"/>
            <consortium name="The Broad Institute Genome Sequencing Center for Infectious Disease"/>
            <person name="Wu L."/>
            <person name="Ma J."/>
        </authorList>
    </citation>
    <scope>NUCLEOTIDE SEQUENCE [LARGE SCALE GENOMIC DNA]</scope>
    <source>
        <strain evidence="7">KCTC 42211</strain>
    </source>
</reference>
<evidence type="ECO:0000256" key="4">
    <source>
        <dbReference type="ARBA" id="ARBA00023163"/>
    </source>
</evidence>
<dbReference type="InterPro" id="IPR036388">
    <property type="entry name" value="WH-like_DNA-bd_sf"/>
</dbReference>
<dbReference type="CDD" id="cd08432">
    <property type="entry name" value="PBP2_GcdR_TrpI_HvrB_AmpR_like"/>
    <property type="match status" value="1"/>
</dbReference>
<dbReference type="PANTHER" id="PTHR30537:SF79">
    <property type="entry name" value="TRANSCRIPTIONAL REGULATOR-RELATED"/>
    <property type="match status" value="1"/>
</dbReference>
<dbReference type="SUPFAM" id="SSF53850">
    <property type="entry name" value="Periplasmic binding protein-like II"/>
    <property type="match status" value="1"/>
</dbReference>
<evidence type="ECO:0000256" key="3">
    <source>
        <dbReference type="ARBA" id="ARBA00023125"/>
    </source>
</evidence>
<evidence type="ECO:0000313" key="7">
    <source>
        <dbReference type="Proteomes" id="UP001595724"/>
    </source>
</evidence>
<keyword evidence="3" id="KW-0238">DNA-binding</keyword>